<dbReference type="Proteomes" id="UP001208570">
    <property type="component" value="Unassembled WGS sequence"/>
</dbReference>
<organism evidence="2 3">
    <name type="scientific">Paralvinella palmiformis</name>
    <dbReference type="NCBI Taxonomy" id="53620"/>
    <lineage>
        <taxon>Eukaryota</taxon>
        <taxon>Metazoa</taxon>
        <taxon>Spiralia</taxon>
        <taxon>Lophotrochozoa</taxon>
        <taxon>Annelida</taxon>
        <taxon>Polychaeta</taxon>
        <taxon>Sedentaria</taxon>
        <taxon>Canalipalpata</taxon>
        <taxon>Terebellida</taxon>
        <taxon>Terebelliformia</taxon>
        <taxon>Alvinellidae</taxon>
        <taxon>Paralvinella</taxon>
    </lineage>
</organism>
<dbReference type="SUPFAM" id="SSF50814">
    <property type="entry name" value="Lipocalins"/>
    <property type="match status" value="1"/>
</dbReference>
<accession>A0AAD9NGI4</accession>
<dbReference type="PANTHER" id="PTHR11955">
    <property type="entry name" value="FATTY ACID BINDING PROTEIN"/>
    <property type="match status" value="1"/>
</dbReference>
<dbReference type="Pfam" id="PF14651">
    <property type="entry name" value="Lipocalin_7"/>
    <property type="match status" value="1"/>
</dbReference>
<comment type="similarity">
    <text evidence="1">Belongs to the calycin superfamily. Fatty-acid binding protein (FABP) family.</text>
</comment>
<protein>
    <submittedName>
        <fullName evidence="2">Uncharacterized protein</fullName>
    </submittedName>
</protein>
<evidence type="ECO:0000256" key="1">
    <source>
        <dbReference type="ARBA" id="ARBA00008390"/>
    </source>
</evidence>
<dbReference type="AlphaFoldDB" id="A0AAD9NGI4"/>
<name>A0AAD9NGI4_9ANNE</name>
<dbReference type="InterPro" id="IPR031259">
    <property type="entry name" value="ILBP"/>
</dbReference>
<sequence>MSEMDKFVGKWEVTGTENMDEMLRAFDMEEEKRQMYSDMKFTMEYSHNGDDWIYKVYMPGGHCKTYQYTVGKEFDSQTLDGRPIISLVTVKDGKFVEYHKDKEDPTLDAEMIREVNGDELTVPAGCQRLLWPGHGDIRISIKRSGACLSGWKPVKDSYLNMIQKAKLPVHPWLYAIMFECLIFPENQTSPNFFLHNSFIFVT</sequence>
<dbReference type="CDD" id="cd00742">
    <property type="entry name" value="FABP"/>
    <property type="match status" value="1"/>
</dbReference>
<dbReference type="EMBL" id="JAODUP010000010">
    <property type="protein sequence ID" value="KAK2169447.1"/>
    <property type="molecule type" value="Genomic_DNA"/>
</dbReference>
<dbReference type="GO" id="GO:0008289">
    <property type="term" value="F:lipid binding"/>
    <property type="evidence" value="ECO:0007669"/>
    <property type="project" value="UniProtKB-KW"/>
</dbReference>
<keyword evidence="3" id="KW-1185">Reference proteome</keyword>
<dbReference type="PRINTS" id="PR00178">
    <property type="entry name" value="FATTYACIDBP"/>
</dbReference>
<dbReference type="InterPro" id="IPR000463">
    <property type="entry name" value="Fatty_acid-bd"/>
</dbReference>
<gene>
    <name evidence="2" type="ORF">LSH36_10g14018</name>
</gene>
<evidence type="ECO:0000313" key="3">
    <source>
        <dbReference type="Proteomes" id="UP001208570"/>
    </source>
</evidence>
<proteinExistence type="inferred from homology"/>
<dbReference type="Gene3D" id="2.40.128.20">
    <property type="match status" value="1"/>
</dbReference>
<evidence type="ECO:0000313" key="2">
    <source>
        <dbReference type="EMBL" id="KAK2169447.1"/>
    </source>
</evidence>
<reference evidence="2" key="1">
    <citation type="journal article" date="2023" name="Mol. Biol. Evol.">
        <title>Third-Generation Sequencing Reveals the Adaptive Role of the Epigenome in Three Deep-Sea Polychaetes.</title>
        <authorList>
            <person name="Perez M."/>
            <person name="Aroh O."/>
            <person name="Sun Y."/>
            <person name="Lan Y."/>
            <person name="Juniper S.K."/>
            <person name="Young C.R."/>
            <person name="Angers B."/>
            <person name="Qian P.Y."/>
        </authorList>
    </citation>
    <scope>NUCLEOTIDE SEQUENCE</scope>
    <source>
        <strain evidence="2">P08H-3</strain>
    </source>
</reference>
<comment type="caution">
    <text evidence="2">The sequence shown here is derived from an EMBL/GenBank/DDBJ whole genome shotgun (WGS) entry which is preliminary data.</text>
</comment>
<dbReference type="InterPro" id="IPR012674">
    <property type="entry name" value="Calycin"/>
</dbReference>